<sequence>MKIEILAKRVAQKTKSPILEKLILGEVGRDDLPENCMIWTGASTGRSGPRMRYKRGYDNIPELTIIMDRPRPVVNFSGKRHSVNRLLFDFATKLDYPYRLESSCGEAMCVNPVHYLPKAIRPGGFAAQETCDMELSQVQDGPAFVEDPWTLQEVGEFVETALEEHSPTSWQSLIELTFLGEVPHVLIDEYLKKIGKDHLCLPATTK</sequence>
<gene>
    <name evidence="1" type="ORF">GCM10011498_33840</name>
</gene>
<organism evidence="1 2">
    <name type="scientific">Neptunicoccus cionae</name>
    <dbReference type="NCBI Taxonomy" id="2035344"/>
    <lineage>
        <taxon>Bacteria</taxon>
        <taxon>Pseudomonadati</taxon>
        <taxon>Pseudomonadota</taxon>
        <taxon>Alphaproteobacteria</taxon>
        <taxon>Rhodobacterales</taxon>
        <taxon>Paracoccaceae</taxon>
        <taxon>Neptunicoccus</taxon>
    </lineage>
</organism>
<name>A0A916R2X6_9RHOB</name>
<dbReference type="Proteomes" id="UP000628017">
    <property type="component" value="Unassembled WGS sequence"/>
</dbReference>
<reference evidence="1" key="2">
    <citation type="submission" date="2020-09" db="EMBL/GenBank/DDBJ databases">
        <authorList>
            <person name="Sun Q."/>
            <person name="Zhou Y."/>
        </authorList>
    </citation>
    <scope>NUCLEOTIDE SEQUENCE</scope>
    <source>
        <strain evidence="1">CGMCC 1.15880</strain>
    </source>
</reference>
<dbReference type="AlphaFoldDB" id="A0A916R2X6"/>
<proteinExistence type="predicted"/>
<comment type="caution">
    <text evidence="1">The sequence shown here is derived from an EMBL/GenBank/DDBJ whole genome shotgun (WGS) entry which is preliminary data.</text>
</comment>
<evidence type="ECO:0000313" key="2">
    <source>
        <dbReference type="Proteomes" id="UP000628017"/>
    </source>
</evidence>
<evidence type="ECO:0000313" key="1">
    <source>
        <dbReference type="EMBL" id="GGA29941.1"/>
    </source>
</evidence>
<protein>
    <submittedName>
        <fullName evidence="1">Uncharacterized protein</fullName>
    </submittedName>
</protein>
<dbReference type="EMBL" id="BMKA01000007">
    <property type="protein sequence ID" value="GGA29941.1"/>
    <property type="molecule type" value="Genomic_DNA"/>
</dbReference>
<reference evidence="1" key="1">
    <citation type="journal article" date="2014" name="Int. J. Syst. Evol. Microbiol.">
        <title>Complete genome sequence of Corynebacterium casei LMG S-19264T (=DSM 44701T), isolated from a smear-ripened cheese.</title>
        <authorList>
            <consortium name="US DOE Joint Genome Institute (JGI-PGF)"/>
            <person name="Walter F."/>
            <person name="Albersmeier A."/>
            <person name="Kalinowski J."/>
            <person name="Ruckert C."/>
        </authorList>
    </citation>
    <scope>NUCLEOTIDE SEQUENCE</scope>
    <source>
        <strain evidence="1">CGMCC 1.15880</strain>
    </source>
</reference>
<dbReference type="RefSeq" id="WP_188678151.1">
    <property type="nucleotide sequence ID" value="NZ_BMKA01000007.1"/>
</dbReference>
<accession>A0A916R2X6</accession>
<keyword evidence="2" id="KW-1185">Reference proteome</keyword>